<evidence type="ECO:0000259" key="2">
    <source>
        <dbReference type="Pfam" id="PF01170"/>
    </source>
</evidence>
<reference evidence="4 6" key="5">
    <citation type="journal article" date="2012" name="Curr. Microbiol.">
        <title>Re-annotation of two hyperthermophilic archaea Pyrococcus abyssi GE5 and Pyrococcus furiosus DSM 3638.</title>
        <authorList>
            <person name="Gao J."/>
            <person name="Wang J."/>
        </authorList>
    </citation>
    <scope>GENOME REANNOTATION</scope>
    <source>
        <strain evidence="4">GE5</strain>
        <strain evidence="6">GE5 / Orsay</strain>
    </source>
</reference>
<keyword evidence="1" id="KW-0949">S-adenosyl-L-methionine</keyword>
<keyword evidence="5" id="KW-1185">Reference proteome</keyword>
<sequence length="373" mass="43535">MEKYGIILGKNPELSILEIKSFSRRFKLGVRVVEEVISGPNKSFIVVQSKNDIEKYFRWVGGSLKLVRIIGEGIESVKDMEYSRLFTVSVYGRKIDWKEWRRLGSYVKKVFKEKGPSKFFKPATTYAMPSELILKGFPEVKDVVFMFLNDRVLVGETVRLSDPFELKKLDVERPVVRPTISIPPRLARIMVNLSEIRRGNVLDPFCGTGTIIMELTLQGLNAYGSDISQERILEAKQNVEWLRREFKVEKYPSLRVCDVRKLRKCFPRTRFNAIITEPYMGKALKSKLTFKEAETLGRKLDRLYYQAFESFSDVSKRNSKVVFVFPAFNLVDGSVYRRERQWLEDLGFKVITRILEGEKEQRILREIYVLSKY</sequence>
<dbReference type="InterPro" id="IPR029063">
    <property type="entry name" value="SAM-dependent_MTases_sf"/>
</dbReference>
<organism evidence="3 5">
    <name type="scientific">Pyrococcus abyssi (strain GE5 / Orsay)</name>
    <dbReference type="NCBI Taxonomy" id="272844"/>
    <lineage>
        <taxon>Archaea</taxon>
        <taxon>Methanobacteriati</taxon>
        <taxon>Methanobacteriota</taxon>
        <taxon>Thermococci</taxon>
        <taxon>Thermococcales</taxon>
        <taxon>Thermococcaceae</taxon>
        <taxon>Pyrococcus</taxon>
    </lineage>
</organism>
<evidence type="ECO:0000313" key="4">
    <source>
        <dbReference type="EMBL" id="CCE70390.1"/>
    </source>
</evidence>
<name>Q9V014_PYRAB</name>
<dbReference type="EMBL" id="HE613800">
    <property type="protein sequence ID" value="CCE70390.1"/>
    <property type="molecule type" value="Genomic_DNA"/>
</dbReference>
<dbReference type="Pfam" id="PF01170">
    <property type="entry name" value="UPF0020"/>
    <property type="match status" value="1"/>
</dbReference>
<dbReference type="OrthoDB" id="7080at2157"/>
<evidence type="ECO:0000313" key="5">
    <source>
        <dbReference type="Proteomes" id="UP000000810"/>
    </source>
</evidence>
<dbReference type="CDD" id="cd02440">
    <property type="entry name" value="AdoMet_MTases"/>
    <property type="match status" value="1"/>
</dbReference>
<dbReference type="SUPFAM" id="SSF53335">
    <property type="entry name" value="S-adenosyl-L-methionine-dependent methyltransferases"/>
    <property type="match status" value="1"/>
</dbReference>
<dbReference type="KEGG" id="pab:PAB1719"/>
<dbReference type="InterPro" id="IPR000241">
    <property type="entry name" value="RlmKL-like_Mtase"/>
</dbReference>
<dbReference type="STRING" id="272844.PAB1719"/>
<dbReference type="PANTHER" id="PTHR14911:SF13">
    <property type="entry name" value="TRNA (GUANINE(6)-N2)-METHYLTRANSFERASE THUMP3"/>
    <property type="match status" value="1"/>
</dbReference>
<keyword evidence="3" id="KW-0808">Transferase</keyword>
<evidence type="ECO:0000256" key="1">
    <source>
        <dbReference type="ARBA" id="ARBA00022691"/>
    </source>
</evidence>
<evidence type="ECO:0000313" key="3">
    <source>
        <dbReference type="EMBL" id="CAB49892.1"/>
    </source>
</evidence>
<reference evidence="3" key="1">
    <citation type="submission" date="1999-07" db="EMBL/GenBank/DDBJ databases">
        <authorList>
            <person name="Genoscope"/>
        </authorList>
    </citation>
    <scope>NUCLEOTIDE SEQUENCE</scope>
    <source>
        <strain evidence="3">Orsay</strain>
    </source>
</reference>
<dbReference type="eggNOG" id="arCOG00047">
    <property type="taxonomic scope" value="Archaea"/>
</dbReference>
<evidence type="ECO:0000313" key="6">
    <source>
        <dbReference type="Proteomes" id="UP000009139"/>
    </source>
</evidence>
<dbReference type="RefSeq" id="WP_010868101.1">
    <property type="nucleotide sequence ID" value="NC_000868.1"/>
</dbReference>
<dbReference type="PATRIC" id="fig|272844.11.peg.1036"/>
<dbReference type="GO" id="GO:0030488">
    <property type="term" value="P:tRNA methylation"/>
    <property type="evidence" value="ECO:0007669"/>
    <property type="project" value="TreeGrafter"/>
</dbReference>
<dbReference type="Proteomes" id="UP000000810">
    <property type="component" value="Chromosome"/>
</dbReference>
<dbReference type="GO" id="GO:0016423">
    <property type="term" value="F:tRNA (guanine) methyltransferase activity"/>
    <property type="evidence" value="ECO:0007669"/>
    <property type="project" value="TreeGrafter"/>
</dbReference>
<dbReference type="PANTHER" id="PTHR14911">
    <property type="entry name" value="THUMP DOMAIN-CONTAINING"/>
    <property type="match status" value="1"/>
</dbReference>
<gene>
    <name evidence="3" type="ordered locus">PAB1719</name>
</gene>
<accession>Q9V014</accession>
<reference evidence="3 5" key="4">
    <citation type="journal article" date="2003" name="Mol. Microbiol.">
        <title>An integrated analysis of the genome of the hyperthermophilic archaeon Pyrococcus abyssi.</title>
        <authorList>
            <person name="Cohen G."/>
            <person name="Barbe V."/>
            <person name="Flament D."/>
            <person name="Galperin M."/>
            <person name="Heilig R."/>
            <person name="Ripp R."/>
            <person name="Lecompte O."/>
            <person name="Prieur D."/>
            <person name="Poch O."/>
            <person name="Quellerou J."/>
            <person name="Thierry J.C."/>
            <person name="Van der Oost J."/>
            <person name="Weissenbach J."/>
            <person name="Zivanovic Y."/>
            <person name="Forterre P."/>
        </authorList>
    </citation>
    <scope>NUCLEOTIDE SEQUENCE [LARGE SCALE GENOMIC DNA]</scope>
    <source>
        <strain evidence="5">GE5 / Orsay</strain>
        <strain evidence="3">Orsay</strain>
    </source>
</reference>
<keyword evidence="3" id="KW-0489">Methyltransferase</keyword>
<dbReference type="PIR" id="G75073">
    <property type="entry name" value="G75073"/>
</dbReference>
<reference evidence="3" key="3">
    <citation type="journal article" date="2001" name="Genome Res.">
        <title>Genome evolution at the genus level: comparison of three complete genomes of hyperthermophilic archaea.</title>
        <authorList>
            <person name="Lecompte O."/>
            <person name="Ripp R."/>
            <person name="Puzos-Barbe V."/>
            <person name="Duprat S."/>
            <person name="Heilig R."/>
            <person name="Dietrich J."/>
            <person name="Thierry J.C."/>
            <person name="Poch O."/>
        </authorList>
    </citation>
    <scope>NUCLEOTIDE SEQUENCE</scope>
    <source>
        <strain evidence="3">Orsay</strain>
    </source>
</reference>
<dbReference type="AlphaFoldDB" id="Q9V014"/>
<dbReference type="Gene3D" id="3.40.50.150">
    <property type="entry name" value="Vaccinia Virus protein VP39"/>
    <property type="match status" value="1"/>
</dbReference>
<dbReference type="Proteomes" id="UP000009139">
    <property type="component" value="Chromosome"/>
</dbReference>
<dbReference type="HOGENOM" id="CLU_782116_0_0_2"/>
<reference evidence="3" key="2">
    <citation type="journal article" date="2000" name="J. Mol. Biol.">
        <title>Archaeal homologs of eukaryotic methylation guide small nucleolar RNAs: lessons from the Pyrococcus genomes.</title>
        <authorList>
            <person name="Gaspin C."/>
            <person name="Cavaille J."/>
            <person name="Erauso G."/>
        </authorList>
    </citation>
    <scope>NUCLEOTIDE SEQUENCE</scope>
    <source>
        <strain evidence="3">Orsay</strain>
    </source>
</reference>
<proteinExistence type="predicted"/>
<feature type="domain" description="Ribosomal RNA large subunit methyltransferase K/L-like methyltransferase" evidence="2">
    <location>
        <begin position="182"/>
        <end position="327"/>
    </location>
</feature>
<protein>
    <submittedName>
        <fullName evidence="4">DNA methylase</fullName>
    </submittedName>
    <submittedName>
        <fullName evidence="3">Methyltransferase, putative, DUF248 family</fullName>
    </submittedName>
</protein>
<dbReference type="EMBL" id="AJ248286">
    <property type="protein sequence ID" value="CAB49892.1"/>
    <property type="molecule type" value="Genomic_DNA"/>
</dbReference>